<dbReference type="PANTHER" id="PTHR12815:SF18">
    <property type="entry name" value="SORTING AND ASSEMBLY MACHINERY COMPONENT 50 HOMOLOG"/>
    <property type="match status" value="1"/>
</dbReference>
<reference evidence="8" key="1">
    <citation type="journal article" date="2019" name="Int. J. Syst. Evol. Microbiol.">
        <title>The Global Catalogue of Microorganisms (GCM) 10K type strain sequencing project: providing services to taxonomists for standard genome sequencing and annotation.</title>
        <authorList>
            <consortium name="The Broad Institute Genomics Platform"/>
            <consortium name="The Broad Institute Genome Sequencing Center for Infectious Disease"/>
            <person name="Wu L."/>
            <person name="Ma J."/>
        </authorList>
    </citation>
    <scope>NUCLEOTIDE SEQUENCE [LARGE SCALE GENOMIC DNA]</scope>
    <source>
        <strain evidence="8">CECT 8010</strain>
    </source>
</reference>
<accession>A0ABV8PY40</accession>
<keyword evidence="5" id="KW-0732">Signal</keyword>
<keyword evidence="8" id="KW-1185">Reference proteome</keyword>
<dbReference type="InterPro" id="IPR000184">
    <property type="entry name" value="Bac_surfAg_D15"/>
</dbReference>
<evidence type="ECO:0000256" key="1">
    <source>
        <dbReference type="ARBA" id="ARBA00004370"/>
    </source>
</evidence>
<dbReference type="Gene3D" id="2.40.160.50">
    <property type="entry name" value="membrane protein fhac: a member of the omp85/tpsb transporter family"/>
    <property type="match status" value="1"/>
</dbReference>
<keyword evidence="2" id="KW-1134">Transmembrane beta strand</keyword>
<organism evidence="7 8">
    <name type="scientific">Parasediminibacterium paludis</name>
    <dbReference type="NCBI Taxonomy" id="908966"/>
    <lineage>
        <taxon>Bacteria</taxon>
        <taxon>Pseudomonadati</taxon>
        <taxon>Bacteroidota</taxon>
        <taxon>Chitinophagia</taxon>
        <taxon>Chitinophagales</taxon>
        <taxon>Chitinophagaceae</taxon>
        <taxon>Parasediminibacterium</taxon>
    </lineage>
</organism>
<evidence type="ECO:0000256" key="2">
    <source>
        <dbReference type="ARBA" id="ARBA00022452"/>
    </source>
</evidence>
<feature type="signal peptide" evidence="5">
    <location>
        <begin position="1"/>
        <end position="21"/>
    </location>
</feature>
<dbReference type="RefSeq" id="WP_379014903.1">
    <property type="nucleotide sequence ID" value="NZ_JBHSDC010000027.1"/>
</dbReference>
<proteinExistence type="predicted"/>
<dbReference type="EMBL" id="JBHSDC010000027">
    <property type="protein sequence ID" value="MFC4232877.1"/>
    <property type="molecule type" value="Genomic_DNA"/>
</dbReference>
<evidence type="ECO:0000313" key="8">
    <source>
        <dbReference type="Proteomes" id="UP001595906"/>
    </source>
</evidence>
<gene>
    <name evidence="7" type="ORF">ACFOW1_13325</name>
</gene>
<evidence type="ECO:0000256" key="5">
    <source>
        <dbReference type="SAM" id="SignalP"/>
    </source>
</evidence>
<evidence type="ECO:0000313" key="7">
    <source>
        <dbReference type="EMBL" id="MFC4232877.1"/>
    </source>
</evidence>
<sequence>MKNCKRRLTAIILLLPLLVIAQTDTTNYIKKKSTVIFPVVARSIETGFSFGVAASTTFHLSKNDTATRTSNIQALALYSIKQQFVAAIAGAQYTKNESYIFNETMSFSSFPDKFWGLGKYALASNEESYKFQQYYINLQALKNIGHHFFIGSLLEIQNLMAIDYTKGGIFDLDNVSGRHPYFIAGIGGSLTYDNRSNAFSPQKGLFAQVYFNHFDTYLGSDYIYSNVVLDIRKYISLKQKVLALQAYYSGNYGDAIPLRSLASLGGSNRMRGYYEGRFRDKQLITLQSELRFPVYKRLSSVAFGAVGDVGNRLSDFSPFDCKYSYGTGLRFAVNKTERLNIRVDYGFGSKGNSGLYFQLGEAF</sequence>
<dbReference type="InterPro" id="IPR039910">
    <property type="entry name" value="D15-like"/>
</dbReference>
<dbReference type="PANTHER" id="PTHR12815">
    <property type="entry name" value="SORTING AND ASSEMBLY MACHINERY SAMM50 PROTEIN FAMILY MEMBER"/>
    <property type="match status" value="1"/>
</dbReference>
<evidence type="ECO:0000256" key="3">
    <source>
        <dbReference type="ARBA" id="ARBA00022692"/>
    </source>
</evidence>
<evidence type="ECO:0000259" key="6">
    <source>
        <dbReference type="Pfam" id="PF01103"/>
    </source>
</evidence>
<feature type="chain" id="PRO_5045141429" evidence="5">
    <location>
        <begin position="22"/>
        <end position="363"/>
    </location>
</feature>
<dbReference type="Pfam" id="PF01103">
    <property type="entry name" value="Omp85"/>
    <property type="match status" value="1"/>
</dbReference>
<keyword evidence="4" id="KW-0472">Membrane</keyword>
<keyword evidence="3" id="KW-0812">Transmembrane</keyword>
<feature type="domain" description="Bacterial surface antigen (D15)" evidence="6">
    <location>
        <begin position="124"/>
        <end position="363"/>
    </location>
</feature>
<protein>
    <submittedName>
        <fullName evidence="7">BamA/TamA family outer membrane protein</fullName>
    </submittedName>
</protein>
<name>A0ABV8PY40_9BACT</name>
<comment type="caution">
    <text evidence="7">The sequence shown here is derived from an EMBL/GenBank/DDBJ whole genome shotgun (WGS) entry which is preliminary data.</text>
</comment>
<dbReference type="Proteomes" id="UP001595906">
    <property type="component" value="Unassembled WGS sequence"/>
</dbReference>
<comment type="subcellular location">
    <subcellularLocation>
        <location evidence="1">Membrane</location>
    </subcellularLocation>
</comment>
<evidence type="ECO:0000256" key="4">
    <source>
        <dbReference type="ARBA" id="ARBA00023136"/>
    </source>
</evidence>